<sequence>MAKTKKHVDTRASTTAKTPPASAAPESLLWKCPICLDTLERPMLTTCCGQSFCQDCIDSALRKVDACPMCREPLLSGRHSMTRNRALEDVLDRIQPSAGDDGADESHVLLSIRDDAPVTRATSSSSSTTSWKATVTKGVDRAKDCAQCHCCRGGSGARAATTRLRASLQWRQWTHWCRIHWSNIQCGFYVALFVVFVLFLRVQEEEYAAHPRLRSSP</sequence>
<feature type="region of interest" description="Disordered" evidence="2">
    <location>
        <begin position="1"/>
        <end position="22"/>
    </location>
</feature>
<dbReference type="Proteomes" id="UP001146120">
    <property type="component" value="Unassembled WGS sequence"/>
</dbReference>
<dbReference type="InterPro" id="IPR013083">
    <property type="entry name" value="Znf_RING/FYVE/PHD"/>
</dbReference>
<keyword evidence="6" id="KW-1185">Reference proteome</keyword>
<dbReference type="PROSITE" id="PS50089">
    <property type="entry name" value="ZF_RING_2"/>
    <property type="match status" value="1"/>
</dbReference>
<dbReference type="SMART" id="SM00184">
    <property type="entry name" value="RING"/>
    <property type="match status" value="1"/>
</dbReference>
<protein>
    <recommendedName>
        <fullName evidence="4">RING-type domain-containing protein</fullName>
    </recommendedName>
</protein>
<dbReference type="InterPro" id="IPR001841">
    <property type="entry name" value="Znf_RING"/>
</dbReference>
<reference evidence="5" key="2">
    <citation type="journal article" date="2023" name="Microbiol Resour">
        <title>Decontamination and Annotation of the Draft Genome Sequence of the Oomycete Lagenidium giganteum ARSEF 373.</title>
        <authorList>
            <person name="Morgan W.R."/>
            <person name="Tartar A."/>
        </authorList>
    </citation>
    <scope>NUCLEOTIDE SEQUENCE</scope>
    <source>
        <strain evidence="5">ARSEF 373</strain>
    </source>
</reference>
<dbReference type="InterPro" id="IPR047134">
    <property type="entry name" value="RNF4"/>
</dbReference>
<comment type="caution">
    <text evidence="5">The sequence shown here is derived from an EMBL/GenBank/DDBJ whole genome shotgun (WGS) entry which is preliminary data.</text>
</comment>
<evidence type="ECO:0000313" key="6">
    <source>
        <dbReference type="Proteomes" id="UP001146120"/>
    </source>
</evidence>
<keyword evidence="1" id="KW-0863">Zinc-finger</keyword>
<feature type="domain" description="RING-type" evidence="4">
    <location>
        <begin position="32"/>
        <end position="71"/>
    </location>
</feature>
<feature type="compositionally biased region" description="Low complexity" evidence="2">
    <location>
        <begin position="12"/>
        <end position="22"/>
    </location>
</feature>
<dbReference type="CDD" id="cd16620">
    <property type="entry name" value="vRING-HC-C4C4_RBBP6"/>
    <property type="match status" value="1"/>
</dbReference>
<dbReference type="PANTHER" id="PTHR23041">
    <property type="entry name" value="RING FINGER DOMAIN-CONTAINING"/>
    <property type="match status" value="1"/>
</dbReference>
<evidence type="ECO:0000259" key="4">
    <source>
        <dbReference type="PROSITE" id="PS50089"/>
    </source>
</evidence>
<keyword evidence="3" id="KW-0472">Membrane</keyword>
<accession>A0AAV2Z9E8</accession>
<evidence type="ECO:0000256" key="2">
    <source>
        <dbReference type="SAM" id="MobiDB-lite"/>
    </source>
</evidence>
<gene>
    <name evidence="5" type="ORF">N0F65_011007</name>
</gene>
<evidence type="ECO:0000256" key="1">
    <source>
        <dbReference type="PROSITE-ProRule" id="PRU00175"/>
    </source>
</evidence>
<reference evidence="5" key="1">
    <citation type="submission" date="2022-11" db="EMBL/GenBank/DDBJ databases">
        <authorList>
            <person name="Morgan W.R."/>
            <person name="Tartar A."/>
        </authorList>
    </citation>
    <scope>NUCLEOTIDE SEQUENCE</scope>
    <source>
        <strain evidence="5">ARSEF 373</strain>
    </source>
</reference>
<dbReference type="GO" id="GO:0008270">
    <property type="term" value="F:zinc ion binding"/>
    <property type="evidence" value="ECO:0007669"/>
    <property type="project" value="UniProtKB-KW"/>
</dbReference>
<name>A0AAV2Z9E8_9STRA</name>
<evidence type="ECO:0000313" key="5">
    <source>
        <dbReference type="EMBL" id="DBA02535.1"/>
    </source>
</evidence>
<keyword evidence="1" id="KW-0479">Metal-binding</keyword>
<evidence type="ECO:0000256" key="3">
    <source>
        <dbReference type="SAM" id="Phobius"/>
    </source>
</evidence>
<dbReference type="Pfam" id="PF13923">
    <property type="entry name" value="zf-C3HC4_2"/>
    <property type="match status" value="1"/>
</dbReference>
<dbReference type="EMBL" id="DAKRPA010000030">
    <property type="protein sequence ID" value="DBA02535.1"/>
    <property type="molecule type" value="Genomic_DNA"/>
</dbReference>
<feature type="transmembrane region" description="Helical" evidence="3">
    <location>
        <begin position="181"/>
        <end position="202"/>
    </location>
</feature>
<keyword evidence="3" id="KW-0812">Transmembrane</keyword>
<keyword evidence="3" id="KW-1133">Transmembrane helix</keyword>
<organism evidence="5 6">
    <name type="scientific">Lagenidium giganteum</name>
    <dbReference type="NCBI Taxonomy" id="4803"/>
    <lineage>
        <taxon>Eukaryota</taxon>
        <taxon>Sar</taxon>
        <taxon>Stramenopiles</taxon>
        <taxon>Oomycota</taxon>
        <taxon>Peronosporomycetes</taxon>
        <taxon>Pythiales</taxon>
        <taxon>Pythiaceae</taxon>
    </lineage>
</organism>
<dbReference type="AlphaFoldDB" id="A0AAV2Z9E8"/>
<keyword evidence="1" id="KW-0862">Zinc</keyword>
<proteinExistence type="predicted"/>
<dbReference type="PANTHER" id="PTHR23041:SF78">
    <property type="entry name" value="E3 UBIQUITIN-PROTEIN LIGASE RNF4"/>
    <property type="match status" value="1"/>
</dbReference>
<dbReference type="Gene3D" id="3.30.40.10">
    <property type="entry name" value="Zinc/RING finger domain, C3HC4 (zinc finger)"/>
    <property type="match status" value="1"/>
</dbReference>
<dbReference type="SUPFAM" id="SSF57850">
    <property type="entry name" value="RING/U-box"/>
    <property type="match status" value="1"/>
</dbReference>